<dbReference type="RefSeq" id="WP_130171320.1">
    <property type="nucleotide sequence ID" value="NZ_SHMR01000007.1"/>
</dbReference>
<feature type="compositionally biased region" description="Basic and acidic residues" evidence="1">
    <location>
        <begin position="54"/>
        <end position="71"/>
    </location>
</feature>
<protein>
    <recommendedName>
        <fullName evidence="4">Small CPxCG-related zinc finger protein</fullName>
    </recommendedName>
</protein>
<organism evidence="2 3">
    <name type="scientific">Natrinema altunense</name>
    <dbReference type="NCBI Taxonomy" id="222984"/>
    <lineage>
        <taxon>Archaea</taxon>
        <taxon>Methanobacteriati</taxon>
        <taxon>Methanobacteriota</taxon>
        <taxon>Stenosarchaea group</taxon>
        <taxon>Halobacteria</taxon>
        <taxon>Halobacteriales</taxon>
        <taxon>Natrialbaceae</taxon>
        <taxon>Natrinema</taxon>
    </lineage>
</organism>
<evidence type="ECO:0000313" key="3">
    <source>
        <dbReference type="Proteomes" id="UP000292704"/>
    </source>
</evidence>
<proteinExistence type="predicted"/>
<dbReference type="Proteomes" id="UP000292704">
    <property type="component" value="Unassembled WGS sequence"/>
</dbReference>
<gene>
    <name evidence="2" type="ORF">ELS17_14955</name>
</gene>
<evidence type="ECO:0008006" key="4">
    <source>
        <dbReference type="Google" id="ProtNLM"/>
    </source>
</evidence>
<name>A0A482XZW1_9EURY</name>
<evidence type="ECO:0000313" key="2">
    <source>
        <dbReference type="EMBL" id="RZH67066.1"/>
    </source>
</evidence>
<accession>A0A482XZW1</accession>
<dbReference type="AlphaFoldDB" id="A0A482XZW1"/>
<feature type="region of interest" description="Disordered" evidence="1">
    <location>
        <begin position="51"/>
        <end position="71"/>
    </location>
</feature>
<comment type="caution">
    <text evidence="2">The sequence shown here is derived from an EMBL/GenBank/DDBJ whole genome shotgun (WGS) entry which is preliminary data.</text>
</comment>
<dbReference type="OrthoDB" id="173792at2157"/>
<sequence length="71" mass="7494">MCSEEPTDGDERRVDESALLSCPSCGQPITALTSTGPHTGVVRPCGCSVAPGLVHREPESGSHRETDRSDE</sequence>
<evidence type="ECO:0000256" key="1">
    <source>
        <dbReference type="SAM" id="MobiDB-lite"/>
    </source>
</evidence>
<reference evidence="2 3" key="1">
    <citation type="submission" date="2019-02" db="EMBL/GenBank/DDBJ databases">
        <title>Genome analysis provides insights into bioremediation potentialities and Haloocin production by Natrinema altunense strain 4.1R isolated from Chott Douz in Tunisian desert.</title>
        <authorList>
            <person name="Najjari A."/>
            <person name="Youssef N."/>
            <person name="Ben Dhia O."/>
            <person name="Ferjani R."/>
            <person name="El Hidri D."/>
            <person name="Ouzari H.I."/>
            <person name="Cherif A."/>
        </authorList>
    </citation>
    <scope>NUCLEOTIDE SEQUENCE [LARGE SCALE GENOMIC DNA]</scope>
    <source>
        <strain evidence="2 3">4.1R</strain>
    </source>
</reference>
<dbReference type="EMBL" id="SHMR01000007">
    <property type="protein sequence ID" value="RZH67066.1"/>
    <property type="molecule type" value="Genomic_DNA"/>
</dbReference>